<evidence type="ECO:0000256" key="1">
    <source>
        <dbReference type="SAM" id="Coils"/>
    </source>
</evidence>
<keyword evidence="1" id="KW-0175">Coiled coil</keyword>
<keyword evidence="3" id="KW-1185">Reference proteome</keyword>
<dbReference type="Proteomes" id="UP000276133">
    <property type="component" value="Unassembled WGS sequence"/>
</dbReference>
<comment type="caution">
    <text evidence="2">The sequence shown here is derived from an EMBL/GenBank/DDBJ whole genome shotgun (WGS) entry which is preliminary data.</text>
</comment>
<gene>
    <name evidence="2" type="ORF">BpHYR1_014902</name>
</gene>
<evidence type="ECO:0000313" key="2">
    <source>
        <dbReference type="EMBL" id="RNA20093.1"/>
    </source>
</evidence>
<reference evidence="2 3" key="1">
    <citation type="journal article" date="2018" name="Sci. Rep.">
        <title>Genomic signatures of local adaptation to the degree of environmental predictability in rotifers.</title>
        <authorList>
            <person name="Franch-Gras L."/>
            <person name="Hahn C."/>
            <person name="Garcia-Roger E.M."/>
            <person name="Carmona M.J."/>
            <person name="Serra M."/>
            <person name="Gomez A."/>
        </authorList>
    </citation>
    <scope>NUCLEOTIDE SEQUENCE [LARGE SCALE GENOMIC DNA]</scope>
    <source>
        <strain evidence="2">HYR1</strain>
    </source>
</reference>
<feature type="coiled-coil region" evidence="1">
    <location>
        <begin position="36"/>
        <end position="63"/>
    </location>
</feature>
<evidence type="ECO:0000313" key="3">
    <source>
        <dbReference type="Proteomes" id="UP000276133"/>
    </source>
</evidence>
<dbReference type="EMBL" id="REGN01003923">
    <property type="protein sequence ID" value="RNA20093.1"/>
    <property type="molecule type" value="Genomic_DNA"/>
</dbReference>
<accession>A0A3M7R8X9</accession>
<name>A0A3M7R8X9_BRAPC</name>
<sequence>MVSMVLVPYGINPNFDIVPRVMVTSLRFNFFQKKDEKNIFNKKRELKSEKQELNEENIKVNDFGKAYKNAKA</sequence>
<dbReference type="AlphaFoldDB" id="A0A3M7R8X9"/>
<protein>
    <submittedName>
        <fullName evidence="2">Uncharacterized protein</fullName>
    </submittedName>
</protein>
<organism evidence="2 3">
    <name type="scientific">Brachionus plicatilis</name>
    <name type="common">Marine rotifer</name>
    <name type="synonym">Brachionus muelleri</name>
    <dbReference type="NCBI Taxonomy" id="10195"/>
    <lineage>
        <taxon>Eukaryota</taxon>
        <taxon>Metazoa</taxon>
        <taxon>Spiralia</taxon>
        <taxon>Gnathifera</taxon>
        <taxon>Rotifera</taxon>
        <taxon>Eurotatoria</taxon>
        <taxon>Monogononta</taxon>
        <taxon>Pseudotrocha</taxon>
        <taxon>Ploima</taxon>
        <taxon>Brachionidae</taxon>
        <taxon>Brachionus</taxon>
    </lineage>
</organism>
<proteinExistence type="predicted"/>